<evidence type="ECO:0000256" key="2">
    <source>
        <dbReference type="ARBA" id="ARBA00022448"/>
    </source>
</evidence>
<accession>A0A133VI29</accession>
<name>A0A133VI29_9EURY</name>
<evidence type="ECO:0000256" key="1">
    <source>
        <dbReference type="ARBA" id="ARBA00004127"/>
    </source>
</evidence>
<dbReference type="InterPro" id="IPR003667">
    <property type="entry name" value="NqrDE/RnfAE"/>
</dbReference>
<dbReference type="NCBIfam" id="NF009070">
    <property type="entry name" value="PRK12405.1"/>
    <property type="match status" value="1"/>
</dbReference>
<evidence type="ECO:0000313" key="9">
    <source>
        <dbReference type="EMBL" id="KXB06091.1"/>
    </source>
</evidence>
<dbReference type="Pfam" id="PF02508">
    <property type="entry name" value="Rnf-Nqr"/>
    <property type="match status" value="1"/>
</dbReference>
<feature type="transmembrane region" description="Helical" evidence="8">
    <location>
        <begin position="96"/>
        <end position="113"/>
    </location>
</feature>
<keyword evidence="8" id="KW-1003">Cell membrane</keyword>
<dbReference type="GO" id="GO:0022900">
    <property type="term" value="P:electron transport chain"/>
    <property type="evidence" value="ECO:0007669"/>
    <property type="project" value="UniProtKB-UniRule"/>
</dbReference>
<protein>
    <recommendedName>
        <fullName evidence="8">Ion-translocating oxidoreductase complex subunit E</fullName>
        <ecNumber evidence="8">7.-.-.-</ecNumber>
    </recommendedName>
    <alternativeName>
        <fullName evidence="8">Rnf electron transport complex subunit E</fullName>
    </alternativeName>
</protein>
<evidence type="ECO:0000313" key="10">
    <source>
        <dbReference type="Proteomes" id="UP000070491"/>
    </source>
</evidence>
<keyword evidence="5 8" id="KW-0249">Electron transport</keyword>
<dbReference type="HAMAP" id="MF_00478">
    <property type="entry name" value="RsxE_RnfE"/>
    <property type="match status" value="1"/>
</dbReference>
<dbReference type="AlphaFoldDB" id="A0A133VI29"/>
<evidence type="ECO:0000256" key="8">
    <source>
        <dbReference type="HAMAP-Rule" id="MF_00478"/>
    </source>
</evidence>
<sequence>MEFKEFTKGIIQRNAVFSLALGLCPVLAVTTRVENAIVMSLAVLFVLISSNLIVSAIKDFVPSEVRIPTFIVIIATLVTIVGLTLHGYSLSLYKNLGIFLPLIVVNCIILGRAEAFASQNSVSSTLLDSAGMGMGFALAIILVSSIREFFGTGKIIVLGYKVIPSLIPSPATAMILPPGAFLTIGILLGLLRRTGVMKNGESD</sequence>
<evidence type="ECO:0000256" key="7">
    <source>
        <dbReference type="ARBA" id="ARBA00023136"/>
    </source>
</evidence>
<evidence type="ECO:0000256" key="3">
    <source>
        <dbReference type="ARBA" id="ARBA00022692"/>
    </source>
</evidence>
<keyword evidence="3 8" id="KW-0812">Transmembrane</keyword>
<keyword evidence="7 8" id="KW-0472">Membrane</keyword>
<dbReference type="NCBIfam" id="TIGR01948">
    <property type="entry name" value="rnfE"/>
    <property type="match status" value="1"/>
</dbReference>
<proteinExistence type="inferred from homology"/>
<comment type="function">
    <text evidence="8">Part of a membrane-bound complex that couples electron transfer with translocation of ions across the membrane.</text>
</comment>
<comment type="subcellular location">
    <subcellularLocation>
        <location evidence="8">Cell membrane</location>
        <topology evidence="8">Multi-pass membrane protein</topology>
    </subcellularLocation>
    <subcellularLocation>
        <location evidence="1">Endomembrane system</location>
        <topology evidence="1">Multi-pass membrane protein</topology>
    </subcellularLocation>
</comment>
<gene>
    <name evidence="8" type="primary">rnfE</name>
    <name evidence="9" type="ORF">AKJ53_01340</name>
</gene>
<comment type="similarity">
    <text evidence="8">Belongs to the NqrDE/RnfAE family.</text>
</comment>
<dbReference type="EMBL" id="LHYG01000015">
    <property type="protein sequence ID" value="KXB06091.1"/>
    <property type="molecule type" value="Genomic_DNA"/>
</dbReference>
<dbReference type="Proteomes" id="UP000070491">
    <property type="component" value="Unassembled WGS sequence"/>
</dbReference>
<keyword evidence="10" id="KW-1185">Reference proteome</keyword>
<feature type="transmembrane region" description="Helical" evidence="8">
    <location>
        <begin position="166"/>
        <end position="191"/>
    </location>
</feature>
<keyword evidence="4 8" id="KW-1278">Translocase</keyword>
<comment type="caution">
    <text evidence="8">Lacks conserved residue(s) required for the propagation of feature annotation.</text>
</comment>
<feature type="transmembrane region" description="Helical" evidence="8">
    <location>
        <begin position="69"/>
        <end position="90"/>
    </location>
</feature>
<evidence type="ECO:0000256" key="6">
    <source>
        <dbReference type="ARBA" id="ARBA00022989"/>
    </source>
</evidence>
<comment type="subunit">
    <text evidence="8">The Rnf complex is probably composed of eight subunits, including RnfA, RnfB, RnfC, RnfD, RnfE and RnfG.</text>
</comment>
<reference evidence="9 10" key="1">
    <citation type="journal article" date="2016" name="Sci. Rep.">
        <title>Metabolic traits of an uncultured archaeal lineage -MSBL1- from brine pools of the Red Sea.</title>
        <authorList>
            <person name="Mwirichia R."/>
            <person name="Alam I."/>
            <person name="Rashid M."/>
            <person name="Vinu M."/>
            <person name="Ba-Alawi W."/>
            <person name="Anthony Kamau A."/>
            <person name="Kamanda Ngugi D."/>
            <person name="Goker M."/>
            <person name="Klenk H.P."/>
            <person name="Bajic V."/>
            <person name="Stingl U."/>
        </authorList>
    </citation>
    <scope>NUCLEOTIDE SEQUENCE [LARGE SCALE GENOMIC DNA]</scope>
    <source>
        <strain evidence="9">SCGC-AAA382F02</strain>
    </source>
</reference>
<dbReference type="GO" id="GO:0012505">
    <property type="term" value="C:endomembrane system"/>
    <property type="evidence" value="ECO:0007669"/>
    <property type="project" value="UniProtKB-SubCell"/>
</dbReference>
<evidence type="ECO:0000256" key="4">
    <source>
        <dbReference type="ARBA" id="ARBA00022967"/>
    </source>
</evidence>
<comment type="caution">
    <text evidence="9">The sequence shown here is derived from an EMBL/GenBank/DDBJ whole genome shotgun (WGS) entry which is preliminary data.</text>
</comment>
<dbReference type="InterPro" id="IPR010968">
    <property type="entry name" value="RnfE"/>
</dbReference>
<keyword evidence="6 8" id="KW-1133">Transmembrane helix</keyword>
<dbReference type="PANTHER" id="PTHR30586:SF0">
    <property type="entry name" value="ION-TRANSLOCATING OXIDOREDUCTASE COMPLEX SUBUNIT E"/>
    <property type="match status" value="1"/>
</dbReference>
<organism evidence="9 10">
    <name type="scientific">candidate division MSBL1 archaeon SCGC-AAA382F02</name>
    <dbReference type="NCBI Taxonomy" id="1698282"/>
    <lineage>
        <taxon>Archaea</taxon>
        <taxon>Methanobacteriati</taxon>
        <taxon>Methanobacteriota</taxon>
        <taxon>candidate division MSBL1</taxon>
    </lineage>
</organism>
<dbReference type="GO" id="GO:0005886">
    <property type="term" value="C:plasma membrane"/>
    <property type="evidence" value="ECO:0007669"/>
    <property type="project" value="UniProtKB-SubCell"/>
</dbReference>
<keyword evidence="2 8" id="KW-0813">Transport</keyword>
<dbReference type="EC" id="7.-.-.-" evidence="8"/>
<evidence type="ECO:0000256" key="5">
    <source>
        <dbReference type="ARBA" id="ARBA00022982"/>
    </source>
</evidence>
<dbReference type="PIRSF" id="PIRSF006102">
    <property type="entry name" value="NQR_DE"/>
    <property type="match status" value="1"/>
</dbReference>
<dbReference type="PANTHER" id="PTHR30586">
    <property type="entry name" value="ELECTRON TRANSPORT COMPLEX PROTEIN RNFE"/>
    <property type="match status" value="1"/>
</dbReference>
<feature type="transmembrane region" description="Helical" evidence="8">
    <location>
        <begin position="38"/>
        <end position="57"/>
    </location>
</feature>
<dbReference type="PATRIC" id="fig|1698282.3.peg.100"/>